<proteinExistence type="predicted"/>
<protein>
    <submittedName>
        <fullName evidence="1">Uncharacterized protein</fullName>
    </submittedName>
</protein>
<keyword evidence="2" id="KW-1185">Reference proteome</keyword>
<evidence type="ECO:0000313" key="1">
    <source>
        <dbReference type="EMBL" id="MBB6549550.1"/>
    </source>
</evidence>
<comment type="caution">
    <text evidence="1">The sequence shown here is derived from an EMBL/GenBank/DDBJ whole genome shotgun (WGS) entry which is preliminary data.</text>
</comment>
<dbReference type="RefSeq" id="WP_281402469.1">
    <property type="nucleotide sequence ID" value="NZ_JACHMI010000001.1"/>
</dbReference>
<dbReference type="EMBL" id="JACHMI010000001">
    <property type="protein sequence ID" value="MBB6549550.1"/>
    <property type="molecule type" value="Genomic_DNA"/>
</dbReference>
<reference evidence="1 2" key="1">
    <citation type="submission" date="2020-08" db="EMBL/GenBank/DDBJ databases">
        <title>Sequencing the genomes of 1000 actinobacteria strains.</title>
        <authorList>
            <person name="Klenk H.-P."/>
        </authorList>
    </citation>
    <scope>NUCLEOTIDE SEQUENCE [LARGE SCALE GENOMIC DNA]</scope>
    <source>
        <strain evidence="1 2">DSM 43768</strain>
    </source>
</reference>
<gene>
    <name evidence="1" type="ORF">HD593_004345</name>
</gene>
<accession>A0A7X0NTZ9</accession>
<organism evidence="1 2">
    <name type="scientific">Nonomuraea rubra</name>
    <dbReference type="NCBI Taxonomy" id="46180"/>
    <lineage>
        <taxon>Bacteria</taxon>
        <taxon>Bacillati</taxon>
        <taxon>Actinomycetota</taxon>
        <taxon>Actinomycetes</taxon>
        <taxon>Streptosporangiales</taxon>
        <taxon>Streptosporangiaceae</taxon>
        <taxon>Nonomuraea</taxon>
    </lineage>
</organism>
<name>A0A7X0NTZ9_9ACTN</name>
<evidence type="ECO:0000313" key="2">
    <source>
        <dbReference type="Proteomes" id="UP000565579"/>
    </source>
</evidence>
<sequence>MARYKAGDLGARLITERAVRQHDRLIEEVQAVWRCRAYAGA</sequence>
<dbReference type="Proteomes" id="UP000565579">
    <property type="component" value="Unassembled WGS sequence"/>
</dbReference>
<dbReference type="AlphaFoldDB" id="A0A7X0NTZ9"/>